<dbReference type="InterPro" id="IPR000089">
    <property type="entry name" value="Biotin_lipoyl"/>
</dbReference>
<keyword evidence="3 5" id="KW-0809">Transit peptide</keyword>
<dbReference type="InterPro" id="IPR017453">
    <property type="entry name" value="GCV_H_sub"/>
</dbReference>
<feature type="modified residue" description="N6-lipoyllysine" evidence="4">
    <location>
        <position position="87"/>
    </location>
</feature>
<comment type="cofactor">
    <cofactor evidence="5">
        <name>(R)-lipoate</name>
        <dbReference type="ChEBI" id="CHEBI:83088"/>
    </cofactor>
    <text evidence="5">Binds 1 lipoyl cofactor covalently.</text>
</comment>
<dbReference type="Pfam" id="PF01597">
    <property type="entry name" value="GCV_H"/>
    <property type="match status" value="1"/>
</dbReference>
<dbReference type="GO" id="GO:0019464">
    <property type="term" value="P:glycine decarboxylation via glycine cleavage system"/>
    <property type="evidence" value="ECO:0007669"/>
    <property type="project" value="UniProtKB-UniRule"/>
</dbReference>
<dbReference type="HAMAP" id="MF_00272">
    <property type="entry name" value="GcvH"/>
    <property type="match status" value="1"/>
</dbReference>
<dbReference type="AlphaFoldDB" id="A0A0G4HMZ0"/>
<feature type="domain" description="Lipoyl-binding" evidence="6">
    <location>
        <begin position="46"/>
        <end position="128"/>
    </location>
</feature>
<dbReference type="PANTHER" id="PTHR11715">
    <property type="entry name" value="GLYCINE CLEAVAGE SYSTEM H PROTEIN"/>
    <property type="match status" value="1"/>
</dbReference>
<comment type="subcellular location">
    <subcellularLocation>
        <location evidence="5">Mitochondrion</location>
    </subcellularLocation>
</comment>
<dbReference type="NCBIfam" id="NF002270">
    <property type="entry name" value="PRK01202.1"/>
    <property type="match status" value="1"/>
</dbReference>
<dbReference type="InterPro" id="IPR011053">
    <property type="entry name" value="Single_hybrid_motif"/>
</dbReference>
<dbReference type="PhylomeDB" id="A0A0G4HMZ0"/>
<reference evidence="7" key="1">
    <citation type="submission" date="2014-11" db="EMBL/GenBank/DDBJ databases">
        <authorList>
            <person name="Otto D Thomas"/>
            <person name="Naeem Raeece"/>
        </authorList>
    </citation>
    <scope>NUCLEOTIDE SEQUENCE</scope>
</reference>
<protein>
    <recommendedName>
        <fullName evidence="5">Glycine cleavage system H protein</fullName>
    </recommendedName>
</protein>
<dbReference type="GO" id="GO:0009249">
    <property type="term" value="P:protein lipoylation"/>
    <property type="evidence" value="ECO:0007669"/>
    <property type="project" value="TreeGrafter"/>
</dbReference>
<comment type="similarity">
    <text evidence="1 5">Belongs to the GcvH family.</text>
</comment>
<dbReference type="InterPro" id="IPR033753">
    <property type="entry name" value="GCV_H/Fam206"/>
</dbReference>
<dbReference type="EMBL" id="CDMZ01003229">
    <property type="protein sequence ID" value="CEM45604.1"/>
    <property type="molecule type" value="Genomic_DNA"/>
</dbReference>
<comment type="function">
    <text evidence="5">The H protein shuttles the methylamine group of glycine from the P protein to the T protein.</text>
</comment>
<evidence type="ECO:0000256" key="4">
    <source>
        <dbReference type="PIRSR" id="PIRSR617453-50"/>
    </source>
</evidence>
<evidence type="ECO:0000259" key="6">
    <source>
        <dbReference type="PROSITE" id="PS50968"/>
    </source>
</evidence>
<dbReference type="PROSITE" id="PS00189">
    <property type="entry name" value="LIPOYL"/>
    <property type="match status" value="1"/>
</dbReference>
<dbReference type="Gene3D" id="2.40.50.100">
    <property type="match status" value="1"/>
</dbReference>
<dbReference type="InterPro" id="IPR002930">
    <property type="entry name" value="GCV_H"/>
</dbReference>
<gene>
    <name evidence="7" type="ORF">Cvel_1172</name>
</gene>
<name>A0A0G4HMZ0_9ALVE</name>
<dbReference type="PANTHER" id="PTHR11715:SF3">
    <property type="entry name" value="GLYCINE CLEAVAGE SYSTEM H PROTEIN-RELATED"/>
    <property type="match status" value="1"/>
</dbReference>
<evidence type="ECO:0000256" key="3">
    <source>
        <dbReference type="ARBA" id="ARBA00022946"/>
    </source>
</evidence>
<evidence type="ECO:0000256" key="5">
    <source>
        <dbReference type="RuleBase" id="RU364055"/>
    </source>
</evidence>
<evidence type="ECO:0000256" key="1">
    <source>
        <dbReference type="ARBA" id="ARBA00009249"/>
    </source>
</evidence>
<dbReference type="GO" id="GO:0005960">
    <property type="term" value="C:glycine cleavage complex"/>
    <property type="evidence" value="ECO:0007669"/>
    <property type="project" value="UniProtKB-UniRule"/>
</dbReference>
<evidence type="ECO:0000313" key="7">
    <source>
        <dbReference type="EMBL" id="CEM45604.1"/>
    </source>
</evidence>
<keyword evidence="5" id="KW-0496">Mitochondrion</keyword>
<dbReference type="PROSITE" id="PS50968">
    <property type="entry name" value="BIOTINYL_LIPOYL"/>
    <property type="match status" value="1"/>
</dbReference>
<dbReference type="SUPFAM" id="SSF51230">
    <property type="entry name" value="Single hybrid motif"/>
    <property type="match status" value="1"/>
</dbReference>
<comment type="subunit">
    <text evidence="5">The glycine cleavage system is composed of four proteins: P, T, L and H.</text>
</comment>
<accession>A0A0G4HMZ0</accession>
<dbReference type="NCBIfam" id="TIGR00527">
    <property type="entry name" value="gcvH"/>
    <property type="match status" value="1"/>
</dbReference>
<dbReference type="CDD" id="cd06848">
    <property type="entry name" value="GCS_H"/>
    <property type="match status" value="1"/>
</dbReference>
<proteinExistence type="inferred from homology"/>
<dbReference type="InterPro" id="IPR003016">
    <property type="entry name" value="2-oxoA_DH_lipoyl-BS"/>
</dbReference>
<organism evidence="7">
    <name type="scientific">Chromera velia CCMP2878</name>
    <dbReference type="NCBI Taxonomy" id="1169474"/>
    <lineage>
        <taxon>Eukaryota</taxon>
        <taxon>Sar</taxon>
        <taxon>Alveolata</taxon>
        <taxon>Colpodellida</taxon>
        <taxon>Chromeraceae</taxon>
        <taxon>Chromera</taxon>
    </lineage>
</organism>
<dbReference type="GO" id="GO:0005739">
    <property type="term" value="C:mitochondrion"/>
    <property type="evidence" value="ECO:0007669"/>
    <property type="project" value="UniProtKB-SubCell"/>
</dbReference>
<evidence type="ECO:0000256" key="2">
    <source>
        <dbReference type="ARBA" id="ARBA00022823"/>
    </source>
</evidence>
<keyword evidence="2 4" id="KW-0450">Lipoyl</keyword>
<sequence length="150" mass="16258">MFAVSLVRSSLSSSLRSSLTSAQRRLFSTTYYAKTHEWLKVDKPGEGTLGITSYAKEQLGEVVYVDLPDVGKSVQQKQTLVSIESVKAVGEVYAPVDCEVVAVNDALKDDQAGINDDPEGGGWLAKIKFSGEIEGMLDRAAYDKHLEAEG</sequence>
<dbReference type="VEuPathDB" id="CryptoDB:Cvel_1172"/>